<dbReference type="EMBL" id="VSRR010000397">
    <property type="protein sequence ID" value="MPC15019.1"/>
    <property type="molecule type" value="Genomic_DNA"/>
</dbReference>
<comment type="caution">
    <text evidence="1">The sequence shown here is derived from an EMBL/GenBank/DDBJ whole genome shotgun (WGS) entry which is preliminary data.</text>
</comment>
<name>A0A5B7D046_PORTR</name>
<gene>
    <name evidence="1" type="ORF">E2C01_007802</name>
</gene>
<sequence length="102" mass="11846">MRPSWPALAQTADYMCGTSARLEKSRVLKMLKMDHQSYYSYMVVTLPRYQTSLGIPMSHGSSALLVKITSCRCGKWQKTFTMMKSQKLQHLNWNLEHLKCAW</sequence>
<keyword evidence="2" id="KW-1185">Reference proteome</keyword>
<reference evidence="1 2" key="1">
    <citation type="submission" date="2019-05" db="EMBL/GenBank/DDBJ databases">
        <title>Another draft genome of Portunus trituberculatus and its Hox gene families provides insights of decapod evolution.</title>
        <authorList>
            <person name="Jeong J.-H."/>
            <person name="Song I."/>
            <person name="Kim S."/>
            <person name="Choi T."/>
            <person name="Kim D."/>
            <person name="Ryu S."/>
            <person name="Kim W."/>
        </authorList>
    </citation>
    <scope>NUCLEOTIDE SEQUENCE [LARGE SCALE GENOMIC DNA]</scope>
    <source>
        <tissue evidence="1">Muscle</tissue>
    </source>
</reference>
<accession>A0A5B7D046</accession>
<dbReference type="AlphaFoldDB" id="A0A5B7D046"/>
<dbReference type="Proteomes" id="UP000324222">
    <property type="component" value="Unassembled WGS sequence"/>
</dbReference>
<evidence type="ECO:0000313" key="2">
    <source>
        <dbReference type="Proteomes" id="UP000324222"/>
    </source>
</evidence>
<protein>
    <submittedName>
        <fullName evidence="1">Uncharacterized protein</fullName>
    </submittedName>
</protein>
<evidence type="ECO:0000313" key="1">
    <source>
        <dbReference type="EMBL" id="MPC15019.1"/>
    </source>
</evidence>
<organism evidence="1 2">
    <name type="scientific">Portunus trituberculatus</name>
    <name type="common">Swimming crab</name>
    <name type="synonym">Neptunus trituberculatus</name>
    <dbReference type="NCBI Taxonomy" id="210409"/>
    <lineage>
        <taxon>Eukaryota</taxon>
        <taxon>Metazoa</taxon>
        <taxon>Ecdysozoa</taxon>
        <taxon>Arthropoda</taxon>
        <taxon>Crustacea</taxon>
        <taxon>Multicrustacea</taxon>
        <taxon>Malacostraca</taxon>
        <taxon>Eumalacostraca</taxon>
        <taxon>Eucarida</taxon>
        <taxon>Decapoda</taxon>
        <taxon>Pleocyemata</taxon>
        <taxon>Brachyura</taxon>
        <taxon>Eubrachyura</taxon>
        <taxon>Portunoidea</taxon>
        <taxon>Portunidae</taxon>
        <taxon>Portuninae</taxon>
        <taxon>Portunus</taxon>
    </lineage>
</organism>
<proteinExistence type="predicted"/>